<name>A0A6J5RJS7_9CAUD</name>
<protein>
    <submittedName>
        <fullName evidence="1">Uncharacterized protein</fullName>
    </submittedName>
</protein>
<proteinExistence type="predicted"/>
<organism evidence="1">
    <name type="scientific">uncultured Caudovirales phage</name>
    <dbReference type="NCBI Taxonomy" id="2100421"/>
    <lineage>
        <taxon>Viruses</taxon>
        <taxon>Duplodnaviria</taxon>
        <taxon>Heunggongvirae</taxon>
        <taxon>Uroviricota</taxon>
        <taxon>Caudoviricetes</taxon>
        <taxon>Peduoviridae</taxon>
        <taxon>Maltschvirus</taxon>
        <taxon>Maltschvirus maltsch</taxon>
    </lineage>
</organism>
<accession>A0A6J5RJS7</accession>
<reference evidence="1" key="1">
    <citation type="submission" date="2020-05" db="EMBL/GenBank/DDBJ databases">
        <authorList>
            <person name="Chiriac C."/>
            <person name="Salcher M."/>
            <person name="Ghai R."/>
            <person name="Kavagutti S V."/>
        </authorList>
    </citation>
    <scope>NUCLEOTIDE SEQUENCE</scope>
</reference>
<dbReference type="EMBL" id="LR797213">
    <property type="protein sequence ID" value="CAB4194586.1"/>
    <property type="molecule type" value="Genomic_DNA"/>
</dbReference>
<evidence type="ECO:0000313" key="1">
    <source>
        <dbReference type="EMBL" id="CAB4194586.1"/>
    </source>
</evidence>
<sequence>MPIDYSAIPMDLFMAGSEAFVKTENAGGSKFFPIYPLGGKNNRMVVRFLTDGWDEAQNDGHDWFVFREVWTTDGLRSGHEMPQGLQTFPVFDMKVVEDSVTGKRGLTYGPKGTDPYLDLVNPSKKFPAMRQDGSVIPYAKPATQMIINVINEEGEHIILKLTKPKAEELVEYFKNQAVQADVDGREFTAIRGAYELTLTGKAPQTKLNVKPLKSEPIELPEPYDLKDIIHTLRKRAESFIDNALGLGSSDEGTVQEDVIVDDYETVTPTDSYEEAVQIAEAITPSADKYQHMSAVRIKRLLADAGVPIPARATPDMLREIAANTL</sequence>
<gene>
    <name evidence="1" type="ORF">UFOVP1264_41</name>
</gene>